<evidence type="ECO:0000256" key="1">
    <source>
        <dbReference type="SAM" id="Phobius"/>
    </source>
</evidence>
<protein>
    <recommendedName>
        <fullName evidence="4">PH domain-containing protein</fullName>
    </recommendedName>
</protein>
<evidence type="ECO:0008006" key="4">
    <source>
        <dbReference type="Google" id="ProtNLM"/>
    </source>
</evidence>
<feature type="transmembrane region" description="Helical" evidence="1">
    <location>
        <begin position="88"/>
        <end position="113"/>
    </location>
</feature>
<feature type="transmembrane region" description="Helical" evidence="1">
    <location>
        <begin position="21"/>
        <end position="41"/>
    </location>
</feature>
<name>A0ABT5B1G9_9BACT</name>
<evidence type="ECO:0000313" key="2">
    <source>
        <dbReference type="EMBL" id="MDC0667364.1"/>
    </source>
</evidence>
<reference evidence="2 3" key="1">
    <citation type="submission" date="2022-11" db="EMBL/GenBank/DDBJ databases">
        <title>Minimal conservation of predation-associated metabolite biosynthetic gene clusters underscores biosynthetic potential of Myxococcota including descriptions for ten novel species: Archangium lansinium sp. nov., Myxococcus landrumus sp. nov., Nannocystis bai.</title>
        <authorList>
            <person name="Ahearne A."/>
            <person name="Stevens C."/>
            <person name="Dowd S."/>
        </authorList>
    </citation>
    <scope>NUCLEOTIDE SEQUENCE [LARGE SCALE GENOMIC DNA]</scope>
    <source>
        <strain evidence="2 3">NCELM</strain>
    </source>
</reference>
<organism evidence="2 3">
    <name type="scientific">Nannocystis radixulma</name>
    <dbReference type="NCBI Taxonomy" id="2995305"/>
    <lineage>
        <taxon>Bacteria</taxon>
        <taxon>Pseudomonadati</taxon>
        <taxon>Myxococcota</taxon>
        <taxon>Polyangia</taxon>
        <taxon>Nannocystales</taxon>
        <taxon>Nannocystaceae</taxon>
        <taxon>Nannocystis</taxon>
    </lineage>
</organism>
<keyword evidence="3" id="KW-1185">Reference proteome</keyword>
<keyword evidence="1" id="KW-1133">Transmembrane helix</keyword>
<comment type="caution">
    <text evidence="2">The sequence shown here is derived from an EMBL/GenBank/DDBJ whole genome shotgun (WGS) entry which is preliminary data.</text>
</comment>
<dbReference type="RefSeq" id="WP_271995385.1">
    <property type="nucleotide sequence ID" value="NZ_JAQNDN010000002.1"/>
</dbReference>
<keyword evidence="1" id="KW-0812">Transmembrane</keyword>
<sequence length="248" mass="27246">MADDEGTRGFQGLHSGDTVRAVMPFLVVAGLANFLLFSGNYRMETPGWAWFSIIAVGLVVSGARIFGLEALRPRDRAVVITRTRELNAVVELMIAGFGAFLLWLGLFAVILSGTTETWGGVASDATSIKPGELAVAVLMMGLPGFYMVYWRPMFVIDLHARTIRRYPFGRALGMSRRFPGKELRIFAEGYWITNTGRRLGDMIRGKVGKNTFELEFIPGHAPPEQLSARVAWWAQALDAQAASDAESA</sequence>
<gene>
    <name evidence="2" type="ORF">POL58_06430</name>
</gene>
<proteinExistence type="predicted"/>
<keyword evidence="1" id="KW-0472">Membrane</keyword>
<feature type="transmembrane region" description="Helical" evidence="1">
    <location>
        <begin position="47"/>
        <end position="67"/>
    </location>
</feature>
<dbReference type="EMBL" id="JAQNDN010000002">
    <property type="protein sequence ID" value="MDC0667364.1"/>
    <property type="molecule type" value="Genomic_DNA"/>
</dbReference>
<accession>A0ABT5B1G9</accession>
<feature type="transmembrane region" description="Helical" evidence="1">
    <location>
        <begin position="133"/>
        <end position="150"/>
    </location>
</feature>
<dbReference type="Proteomes" id="UP001217838">
    <property type="component" value="Unassembled WGS sequence"/>
</dbReference>
<evidence type="ECO:0000313" key="3">
    <source>
        <dbReference type="Proteomes" id="UP001217838"/>
    </source>
</evidence>